<accession>A0ABN8ZLS3</accession>
<name>A0ABN8ZLS3_RANTA</name>
<evidence type="ECO:0000313" key="3">
    <source>
        <dbReference type="Proteomes" id="UP001176941"/>
    </source>
</evidence>
<protein>
    <submittedName>
        <fullName evidence="2">Uncharacterized protein</fullName>
    </submittedName>
</protein>
<dbReference type="EMBL" id="OX459969">
    <property type="protein sequence ID" value="CAI9172754.1"/>
    <property type="molecule type" value="Genomic_DNA"/>
</dbReference>
<evidence type="ECO:0000313" key="2">
    <source>
        <dbReference type="EMBL" id="CAI9172754.1"/>
    </source>
</evidence>
<sequence>MPSQPGVTAGASSSLPNPKPRGLLGPQTETHRQAGTPPPQHPRLGKLRLSGLGFKSVGELALQGQVRCRKATCIVPLAGAPPKGLPAACRNPKCPQRVSPLRSGGRHGGAACAGAAPPSARTISLRRFVATPTCRIVLGRQGCCQGQPGRSSFLACRGLLSPARVWRDGGWPGLDASEGAAT</sequence>
<reference evidence="2" key="1">
    <citation type="submission" date="2023-04" db="EMBL/GenBank/DDBJ databases">
        <authorList>
            <consortium name="ELIXIR-Norway"/>
        </authorList>
    </citation>
    <scope>NUCLEOTIDE SEQUENCE [LARGE SCALE GENOMIC DNA]</scope>
</reference>
<feature type="region of interest" description="Disordered" evidence="1">
    <location>
        <begin position="1"/>
        <end position="43"/>
    </location>
</feature>
<dbReference type="Proteomes" id="UP001176941">
    <property type="component" value="Chromosome 33"/>
</dbReference>
<feature type="compositionally biased region" description="Polar residues" evidence="1">
    <location>
        <begin position="1"/>
        <end position="16"/>
    </location>
</feature>
<gene>
    <name evidence="2" type="ORF">MRATA1EN1_LOCUS21716</name>
</gene>
<proteinExistence type="predicted"/>
<keyword evidence="3" id="KW-1185">Reference proteome</keyword>
<evidence type="ECO:0000256" key="1">
    <source>
        <dbReference type="SAM" id="MobiDB-lite"/>
    </source>
</evidence>
<organism evidence="2 3">
    <name type="scientific">Rangifer tarandus platyrhynchus</name>
    <name type="common">Svalbard reindeer</name>
    <dbReference type="NCBI Taxonomy" id="3082113"/>
    <lineage>
        <taxon>Eukaryota</taxon>
        <taxon>Metazoa</taxon>
        <taxon>Chordata</taxon>
        <taxon>Craniata</taxon>
        <taxon>Vertebrata</taxon>
        <taxon>Euteleostomi</taxon>
        <taxon>Mammalia</taxon>
        <taxon>Eutheria</taxon>
        <taxon>Laurasiatheria</taxon>
        <taxon>Artiodactyla</taxon>
        <taxon>Ruminantia</taxon>
        <taxon>Pecora</taxon>
        <taxon>Cervidae</taxon>
        <taxon>Odocoileinae</taxon>
        <taxon>Rangifer</taxon>
    </lineage>
</organism>